<dbReference type="SUPFAM" id="SSF50978">
    <property type="entry name" value="WD40 repeat-like"/>
    <property type="match status" value="1"/>
</dbReference>
<name>A0A077ZRP8_STYLE</name>
<dbReference type="SMART" id="SM00320">
    <property type="entry name" value="WD40"/>
    <property type="match status" value="6"/>
</dbReference>
<dbReference type="GO" id="GO:0000118">
    <property type="term" value="C:histone deacetylase complex"/>
    <property type="evidence" value="ECO:0007669"/>
    <property type="project" value="TreeGrafter"/>
</dbReference>
<proteinExistence type="predicted"/>
<evidence type="ECO:0000256" key="4">
    <source>
        <dbReference type="ARBA" id="ARBA00023242"/>
    </source>
</evidence>
<feature type="repeat" description="WD" evidence="5">
    <location>
        <begin position="839"/>
        <end position="880"/>
    </location>
</feature>
<dbReference type="Pfam" id="PF08513">
    <property type="entry name" value="LisH"/>
    <property type="match status" value="1"/>
</dbReference>
<dbReference type="CDD" id="cd00200">
    <property type="entry name" value="WD40"/>
    <property type="match status" value="1"/>
</dbReference>
<dbReference type="InterPro" id="IPR015943">
    <property type="entry name" value="WD40/YVTN_repeat-like_dom_sf"/>
</dbReference>
<dbReference type="InterPro" id="IPR001680">
    <property type="entry name" value="WD40_rpt"/>
</dbReference>
<dbReference type="OrthoDB" id="359405at2759"/>
<dbReference type="PROSITE" id="PS50082">
    <property type="entry name" value="WD_REPEATS_2"/>
    <property type="match status" value="3"/>
</dbReference>
<evidence type="ECO:0000256" key="7">
    <source>
        <dbReference type="SAM" id="Phobius"/>
    </source>
</evidence>
<keyword evidence="9" id="KW-1185">Reference proteome</keyword>
<evidence type="ECO:0000313" key="8">
    <source>
        <dbReference type="EMBL" id="CDW71176.1"/>
    </source>
</evidence>
<dbReference type="PROSITE" id="PS00678">
    <property type="entry name" value="WD_REPEATS_1"/>
    <property type="match status" value="1"/>
</dbReference>
<dbReference type="Pfam" id="PF00400">
    <property type="entry name" value="WD40"/>
    <property type="match status" value="4"/>
</dbReference>
<dbReference type="InParanoid" id="A0A077ZRP8"/>
<dbReference type="PANTHER" id="PTHR22846:SF2">
    <property type="entry name" value="F-BOX-LIKE_WD REPEAT-CONTAINING PROTEIN EBI"/>
    <property type="match status" value="1"/>
</dbReference>
<evidence type="ECO:0000256" key="3">
    <source>
        <dbReference type="ARBA" id="ARBA00022737"/>
    </source>
</evidence>
<dbReference type="PANTHER" id="PTHR22846">
    <property type="entry name" value="WD40 REPEAT PROTEIN"/>
    <property type="match status" value="1"/>
</dbReference>
<dbReference type="InterPro" id="IPR006594">
    <property type="entry name" value="LisH"/>
</dbReference>
<organism evidence="8 9">
    <name type="scientific">Stylonychia lemnae</name>
    <name type="common">Ciliate</name>
    <dbReference type="NCBI Taxonomy" id="5949"/>
    <lineage>
        <taxon>Eukaryota</taxon>
        <taxon>Sar</taxon>
        <taxon>Alveolata</taxon>
        <taxon>Ciliophora</taxon>
        <taxon>Intramacronucleata</taxon>
        <taxon>Spirotrichea</taxon>
        <taxon>Stichotrichia</taxon>
        <taxon>Sporadotrichida</taxon>
        <taxon>Oxytrichidae</taxon>
        <taxon>Stylonychinae</taxon>
        <taxon>Stylonychia</taxon>
    </lineage>
</organism>
<feature type="repeat" description="WD" evidence="5">
    <location>
        <begin position="816"/>
        <end position="838"/>
    </location>
</feature>
<keyword evidence="7" id="KW-0812">Transmembrane</keyword>
<reference evidence="8 9" key="1">
    <citation type="submission" date="2014-06" db="EMBL/GenBank/DDBJ databases">
        <authorList>
            <person name="Swart Estienne"/>
        </authorList>
    </citation>
    <scope>NUCLEOTIDE SEQUENCE [LARGE SCALE GENOMIC DNA]</scope>
    <source>
        <strain evidence="8 9">130c</strain>
    </source>
</reference>
<accession>A0A077ZRP8</accession>
<dbReference type="PROSITE" id="PS50294">
    <property type="entry name" value="WD_REPEATS_REGION"/>
    <property type="match status" value="2"/>
</dbReference>
<feature type="repeat" description="WD" evidence="5">
    <location>
        <begin position="736"/>
        <end position="777"/>
    </location>
</feature>
<dbReference type="GO" id="GO:0003714">
    <property type="term" value="F:transcription corepressor activity"/>
    <property type="evidence" value="ECO:0007669"/>
    <property type="project" value="InterPro"/>
</dbReference>
<dbReference type="InterPro" id="IPR036322">
    <property type="entry name" value="WD40_repeat_dom_sf"/>
</dbReference>
<dbReference type="SMART" id="SM00667">
    <property type="entry name" value="LisH"/>
    <property type="match status" value="1"/>
</dbReference>
<keyword evidence="7" id="KW-1133">Transmembrane helix</keyword>
<dbReference type="EMBL" id="CCKQ01000107">
    <property type="protein sequence ID" value="CDW71176.1"/>
    <property type="molecule type" value="Genomic_DNA"/>
</dbReference>
<protein>
    <submittedName>
        <fullName evidence="8">F-box-like wd repeat-containing protein tbl1x</fullName>
    </submittedName>
</protein>
<evidence type="ECO:0000256" key="5">
    <source>
        <dbReference type="PROSITE-ProRule" id="PRU00221"/>
    </source>
</evidence>
<dbReference type="Proteomes" id="UP000039865">
    <property type="component" value="Unassembled WGS sequence"/>
</dbReference>
<dbReference type="GO" id="GO:0006357">
    <property type="term" value="P:regulation of transcription by RNA polymerase II"/>
    <property type="evidence" value="ECO:0007669"/>
    <property type="project" value="TreeGrafter"/>
</dbReference>
<keyword evidence="4" id="KW-0539">Nucleus</keyword>
<keyword evidence="7" id="KW-0472">Membrane</keyword>
<dbReference type="InterPro" id="IPR045183">
    <property type="entry name" value="Ebi-like"/>
</dbReference>
<feature type="compositionally biased region" description="Low complexity" evidence="6">
    <location>
        <begin position="278"/>
        <end position="293"/>
    </location>
</feature>
<dbReference type="InterPro" id="IPR019775">
    <property type="entry name" value="WD40_repeat_CS"/>
</dbReference>
<comment type="subcellular location">
    <subcellularLocation>
        <location evidence="1">Nucleus</location>
    </subcellularLocation>
</comment>
<keyword evidence="3" id="KW-0677">Repeat</keyword>
<evidence type="ECO:0000313" key="9">
    <source>
        <dbReference type="Proteomes" id="UP000039865"/>
    </source>
</evidence>
<dbReference type="AlphaFoldDB" id="A0A077ZRP8"/>
<evidence type="ECO:0000256" key="1">
    <source>
        <dbReference type="ARBA" id="ARBA00004123"/>
    </source>
</evidence>
<evidence type="ECO:0000256" key="2">
    <source>
        <dbReference type="ARBA" id="ARBA00022574"/>
    </source>
</evidence>
<feature type="transmembrane region" description="Helical" evidence="7">
    <location>
        <begin position="210"/>
        <end position="232"/>
    </location>
</feature>
<sequence length="925" mass="105698">MTIGTIHNVDVRSGFFEQAFSQDEKDLTKDHDYYSFKADYDALYYKLQYQDGPQIGIEQIQRYPQGDDTDAVSFRLEITDTKGIYPMILITFYYSKQFKCARQGGDFNKDTQHCFTYFRLKDICIKVSENPETNQWDLNNTWGTYGCIGPTKEVADYQQIKTNDGNGIDYHFPMILTVNFKVRNGEDPFLVASALTVSTFNFGISSNEMLILGIAFAIIGFITLLQPIAYIYKVRADANSIVYQRTTIKDSRNKKIEYSTYKDEPESITERNNNYVPNKNSSLSRNRSRQQNQKLSIKESDIIVDTDLQEASLISKKSGHLIMLKITAEEVNFVIYQYLHESGFQHSAFTFAQEANMHENKYNHYRIPAGLLITFLEKALTLINMETHLNDNEEMKICQQPFTLLSPHYCEVNVTAKERMQSEIERLLEIESQMSQKLDVRLTNSAPVTSPDILMRNNGNTTNDFNQYERSVDAQKRSQTINYDILESNGKSTMIINHHQGQVSSLFLVIFFEGLSHIMESIQEAACLSVSIKHPAQQIMFSGQGKNAFLWSFNGDSLQSIALTEGLPHCKDASANIQGCRRQDRYKRIRWISKGVVRQRRDQEHIQLQQHKQDGKYEPLQRLCKLIQIQNQQAYNELGASDQYGSQSYKDDLSTSMVMVSKWNKEGQMIASGIQDRKVLVWMPQGLKPEHVVKTFNQDNEVVDLDWQNNTDLASCSLDQNIYLWSLNQDQPKRVWKGHQSTINFIKWDPAGSLLASCSEDEVAYLWSPKQNEAVRSLKGHLSSVNNLKWNNHPFMNGPNSTSPMQLSGNIPVPILATASRDQTVKIWDVEMGKSIFTLQGHESPVLSLAFSPDNKLLVSGGLQDELFIWSLQDQKIVKAFKQTPQMQGGMVLDANWSHDGLMIAAGNNKSIVLLDIRYFHSVPL</sequence>
<dbReference type="Gene3D" id="1.20.960.30">
    <property type="match status" value="1"/>
</dbReference>
<keyword evidence="2 5" id="KW-0853">WD repeat</keyword>
<dbReference type="Gene3D" id="2.130.10.10">
    <property type="entry name" value="YVTN repeat-like/Quinoprotein amine dehydrogenase"/>
    <property type="match status" value="1"/>
</dbReference>
<gene>
    <name evidence="8" type="primary">Contig17290.g18414</name>
    <name evidence="8" type="ORF">STYLEM_115</name>
</gene>
<feature type="region of interest" description="Disordered" evidence="6">
    <location>
        <begin position="261"/>
        <end position="293"/>
    </location>
</feature>
<dbReference type="PROSITE" id="PS50896">
    <property type="entry name" value="LISH"/>
    <property type="match status" value="1"/>
</dbReference>
<evidence type="ECO:0000256" key="6">
    <source>
        <dbReference type="SAM" id="MobiDB-lite"/>
    </source>
</evidence>